<dbReference type="EMBL" id="OZ021735">
    <property type="protein sequence ID" value="CAK9310055.1"/>
    <property type="molecule type" value="Genomic_DNA"/>
</dbReference>
<accession>A0ABP0XTP4</accession>
<dbReference type="Proteomes" id="UP001642487">
    <property type="component" value="Chromosome 1"/>
</dbReference>
<sequence>MVELNNNPSSVRMAAFRSLLSIALLALLFIFSESIPTSNSLTGIPRRDVFQTAAHRITKSSVLVGIHQP</sequence>
<name>A0ABP0XTP4_9ROSI</name>
<reference evidence="1 2" key="1">
    <citation type="submission" date="2024-03" db="EMBL/GenBank/DDBJ databases">
        <authorList>
            <person name="Gkanogiannis A."/>
            <person name="Becerra Lopez-Lavalle L."/>
        </authorList>
    </citation>
    <scope>NUCLEOTIDE SEQUENCE [LARGE SCALE GENOMIC DNA]</scope>
</reference>
<protein>
    <submittedName>
        <fullName evidence="1">Uncharacterized protein</fullName>
    </submittedName>
</protein>
<proteinExistence type="predicted"/>
<evidence type="ECO:0000313" key="2">
    <source>
        <dbReference type="Proteomes" id="UP001642487"/>
    </source>
</evidence>
<gene>
    <name evidence="1" type="ORF">CITCOLO1_LOCUS1659</name>
</gene>
<evidence type="ECO:0000313" key="1">
    <source>
        <dbReference type="EMBL" id="CAK9310055.1"/>
    </source>
</evidence>
<organism evidence="1 2">
    <name type="scientific">Citrullus colocynthis</name>
    <name type="common">colocynth</name>
    <dbReference type="NCBI Taxonomy" id="252529"/>
    <lineage>
        <taxon>Eukaryota</taxon>
        <taxon>Viridiplantae</taxon>
        <taxon>Streptophyta</taxon>
        <taxon>Embryophyta</taxon>
        <taxon>Tracheophyta</taxon>
        <taxon>Spermatophyta</taxon>
        <taxon>Magnoliopsida</taxon>
        <taxon>eudicotyledons</taxon>
        <taxon>Gunneridae</taxon>
        <taxon>Pentapetalae</taxon>
        <taxon>rosids</taxon>
        <taxon>fabids</taxon>
        <taxon>Cucurbitales</taxon>
        <taxon>Cucurbitaceae</taxon>
        <taxon>Benincaseae</taxon>
        <taxon>Citrullus</taxon>
    </lineage>
</organism>
<keyword evidence="2" id="KW-1185">Reference proteome</keyword>